<dbReference type="Pfam" id="PF05569">
    <property type="entry name" value="Peptidase_M56"/>
    <property type="match status" value="1"/>
</dbReference>
<comment type="subcellular location">
    <subcellularLocation>
        <location evidence="1">Membrane</location>
        <topology evidence="1">Single-pass membrane protein</topology>
    </subcellularLocation>
</comment>
<evidence type="ECO:0000259" key="6">
    <source>
        <dbReference type="PROSITE" id="PS52015"/>
    </source>
</evidence>
<proteinExistence type="predicted"/>
<sequence>MSPILLAPMLHRLGLTVLHALWEDALVGLAAWAGLVLLRRAEARLRYRWACLGLAAMVLAPALTYAALGSGEPVSGRMLSGLGLWAAPVTGGADPTRFRFETLLPWLALGWLLGAALMLLRLGGGLWWLDRRYLAQARPAPAGWEARFQVLARRMGLSRRVRLLASDRADSPLALGWLKPVVLVPASAFLALPPEALEAVLAHELAHLRRGDYLANLLQTLAEAFLFFHPAAWWLSRQIRETREHCCDDAAAALLGDPLPLAQGLATLAALRRSTPSDPDPALAAARGPLMQRINRLFKPQPAPIPSLRGLALLLAGATLLGATALASRQPPVPLSSTPLKLRFQPEPPPYPPEAKKQRIQGTVVVDLVVDDLGIPVRAHAVKGPQALRSTAVAYALGWRFEPGLRDGKPSTTRFRLTMPFRLGPAPGPVQDFDFRQIRVAHQPEPPAYPAEAKARRIQGTVVVSLVVGTDGVPESAEALEGPDELRPTAVAYAKGWRFEPAQVDGKPVKARFKLTMPFRLR</sequence>
<feature type="transmembrane region" description="Helical" evidence="5">
    <location>
        <begin position="308"/>
        <end position="327"/>
    </location>
</feature>
<dbReference type="SUPFAM" id="SSF74653">
    <property type="entry name" value="TolA/TonB C-terminal domain"/>
    <property type="match status" value="2"/>
</dbReference>
<keyword evidence="2 5" id="KW-0812">Transmembrane</keyword>
<comment type="caution">
    <text evidence="7">The sequence shown here is derived from an EMBL/GenBank/DDBJ whole genome shotgun (WGS) entry which is preliminary data.</text>
</comment>
<dbReference type="PANTHER" id="PTHR34978">
    <property type="entry name" value="POSSIBLE SENSOR-TRANSDUCER PROTEIN BLAR"/>
    <property type="match status" value="1"/>
</dbReference>
<organism evidence="7 8">
    <name type="scientific">Geothrix rubra</name>
    <dbReference type="NCBI Taxonomy" id="2927977"/>
    <lineage>
        <taxon>Bacteria</taxon>
        <taxon>Pseudomonadati</taxon>
        <taxon>Acidobacteriota</taxon>
        <taxon>Holophagae</taxon>
        <taxon>Holophagales</taxon>
        <taxon>Holophagaceae</taxon>
        <taxon>Geothrix</taxon>
    </lineage>
</organism>
<feature type="transmembrane region" description="Helical" evidence="5">
    <location>
        <begin position="20"/>
        <end position="38"/>
    </location>
</feature>
<dbReference type="Gene3D" id="3.30.1150.10">
    <property type="match status" value="2"/>
</dbReference>
<dbReference type="RefSeq" id="WP_285723074.1">
    <property type="nucleotide sequence ID" value="NZ_BSDD01000001.1"/>
</dbReference>
<dbReference type="EMBL" id="BSDD01000001">
    <property type="protein sequence ID" value="GLH69216.1"/>
    <property type="molecule type" value="Genomic_DNA"/>
</dbReference>
<dbReference type="InterPro" id="IPR008756">
    <property type="entry name" value="Peptidase_M56"/>
</dbReference>
<name>A0ABQ5Q475_9BACT</name>
<evidence type="ECO:0000256" key="5">
    <source>
        <dbReference type="SAM" id="Phobius"/>
    </source>
</evidence>
<evidence type="ECO:0000256" key="3">
    <source>
        <dbReference type="ARBA" id="ARBA00022989"/>
    </source>
</evidence>
<evidence type="ECO:0000256" key="2">
    <source>
        <dbReference type="ARBA" id="ARBA00022692"/>
    </source>
</evidence>
<dbReference type="InterPro" id="IPR052173">
    <property type="entry name" value="Beta-lactam_resp_regulator"/>
</dbReference>
<dbReference type="PRINTS" id="PR01374">
    <property type="entry name" value="TONBPROTEIN"/>
</dbReference>
<accession>A0ABQ5Q475</accession>
<evidence type="ECO:0000256" key="1">
    <source>
        <dbReference type="ARBA" id="ARBA00004167"/>
    </source>
</evidence>
<dbReference type="Gene3D" id="3.30.2010.10">
    <property type="entry name" value="Metalloproteases ('zincins'), catalytic domain"/>
    <property type="match status" value="1"/>
</dbReference>
<evidence type="ECO:0000313" key="8">
    <source>
        <dbReference type="Proteomes" id="UP001165089"/>
    </source>
</evidence>
<feature type="transmembrane region" description="Helical" evidence="5">
    <location>
        <begin position="50"/>
        <end position="68"/>
    </location>
</feature>
<evidence type="ECO:0000313" key="7">
    <source>
        <dbReference type="EMBL" id="GLH69216.1"/>
    </source>
</evidence>
<keyword evidence="4 5" id="KW-0472">Membrane</keyword>
<feature type="transmembrane region" description="Helical" evidence="5">
    <location>
        <begin position="106"/>
        <end position="129"/>
    </location>
</feature>
<protein>
    <recommendedName>
        <fullName evidence="6">TonB C-terminal domain-containing protein</fullName>
    </recommendedName>
</protein>
<dbReference type="PROSITE" id="PS52015">
    <property type="entry name" value="TONB_CTD"/>
    <property type="match status" value="1"/>
</dbReference>
<dbReference type="PANTHER" id="PTHR34978:SF3">
    <property type="entry name" value="SLR0241 PROTEIN"/>
    <property type="match status" value="1"/>
</dbReference>
<dbReference type="Pfam" id="PF03544">
    <property type="entry name" value="TonB_C"/>
    <property type="match status" value="2"/>
</dbReference>
<keyword evidence="3 5" id="KW-1133">Transmembrane helix</keyword>
<dbReference type="InterPro" id="IPR037682">
    <property type="entry name" value="TonB_C"/>
</dbReference>
<dbReference type="CDD" id="cd07341">
    <property type="entry name" value="M56_BlaR1_MecR1_like"/>
    <property type="match status" value="1"/>
</dbReference>
<dbReference type="NCBIfam" id="TIGR01352">
    <property type="entry name" value="tonB_Cterm"/>
    <property type="match status" value="2"/>
</dbReference>
<dbReference type="Proteomes" id="UP001165089">
    <property type="component" value="Unassembled WGS sequence"/>
</dbReference>
<dbReference type="InterPro" id="IPR003538">
    <property type="entry name" value="TonB"/>
</dbReference>
<keyword evidence="8" id="KW-1185">Reference proteome</keyword>
<dbReference type="InterPro" id="IPR006260">
    <property type="entry name" value="TonB/TolA_C"/>
</dbReference>
<feature type="domain" description="TonB C-terminal" evidence="6">
    <location>
        <begin position="434"/>
        <end position="522"/>
    </location>
</feature>
<reference evidence="7 8" key="1">
    <citation type="journal article" date="2023" name="Antonie Van Leeuwenhoek">
        <title>Mesoterricola silvestris gen. nov., sp. nov., Mesoterricola sediminis sp. nov., Geothrix oryzae sp. nov., Geothrix edaphica sp. nov., Geothrix rubra sp. nov., and Geothrix limicola sp. nov., six novel members of Acidobacteriota isolated from soils.</title>
        <authorList>
            <person name="Itoh H."/>
            <person name="Sugisawa Y."/>
            <person name="Mise K."/>
            <person name="Xu Z."/>
            <person name="Kuniyasu M."/>
            <person name="Ushijima N."/>
            <person name="Kawano K."/>
            <person name="Kobayashi E."/>
            <person name="Shiratori Y."/>
            <person name="Masuda Y."/>
            <person name="Senoo K."/>
        </authorList>
    </citation>
    <scope>NUCLEOTIDE SEQUENCE [LARGE SCALE GENOMIC DNA]</scope>
    <source>
        <strain evidence="7 8">Red803</strain>
    </source>
</reference>
<evidence type="ECO:0000256" key="4">
    <source>
        <dbReference type="ARBA" id="ARBA00023136"/>
    </source>
</evidence>
<gene>
    <name evidence="7" type="ORF">GETHPA_07490</name>
</gene>